<protein>
    <submittedName>
        <fullName evidence="1">Uncharacterized protein</fullName>
    </submittedName>
</protein>
<dbReference type="AlphaFoldDB" id="A0AAV7BHF7"/>
<gene>
    <name evidence="1" type="ORF">GDO81_011833</name>
</gene>
<evidence type="ECO:0000313" key="1">
    <source>
        <dbReference type="EMBL" id="KAG8571938.1"/>
    </source>
</evidence>
<accession>A0AAV7BHF7</accession>
<comment type="caution">
    <text evidence="1">The sequence shown here is derived from an EMBL/GenBank/DDBJ whole genome shotgun (WGS) entry which is preliminary data.</text>
</comment>
<reference evidence="1" key="1">
    <citation type="thesis" date="2020" institute="ProQuest LLC" country="789 East Eisenhower Parkway, Ann Arbor, MI, USA">
        <title>Comparative Genomics and Chromosome Evolution.</title>
        <authorList>
            <person name="Mudd A.B."/>
        </authorList>
    </citation>
    <scope>NUCLEOTIDE SEQUENCE</scope>
    <source>
        <strain evidence="1">237g6f4</strain>
        <tissue evidence="1">Blood</tissue>
    </source>
</reference>
<dbReference type="Proteomes" id="UP000824782">
    <property type="component" value="Unassembled WGS sequence"/>
</dbReference>
<organism evidence="1 2">
    <name type="scientific">Engystomops pustulosus</name>
    <name type="common">Tungara frog</name>
    <name type="synonym">Physalaemus pustulosus</name>
    <dbReference type="NCBI Taxonomy" id="76066"/>
    <lineage>
        <taxon>Eukaryota</taxon>
        <taxon>Metazoa</taxon>
        <taxon>Chordata</taxon>
        <taxon>Craniata</taxon>
        <taxon>Vertebrata</taxon>
        <taxon>Euteleostomi</taxon>
        <taxon>Amphibia</taxon>
        <taxon>Batrachia</taxon>
        <taxon>Anura</taxon>
        <taxon>Neobatrachia</taxon>
        <taxon>Hyloidea</taxon>
        <taxon>Leptodactylidae</taxon>
        <taxon>Leiuperinae</taxon>
        <taxon>Engystomops</taxon>
    </lineage>
</organism>
<proteinExistence type="predicted"/>
<evidence type="ECO:0000313" key="2">
    <source>
        <dbReference type="Proteomes" id="UP000824782"/>
    </source>
</evidence>
<keyword evidence="2" id="KW-1185">Reference proteome</keyword>
<sequence>MECLSYSSLLGIPLRCPITTKGTQPQGANWTLITSIWCSSRHLLRRKECCSWHQLANSIYFSSNNLCQNIHEQGNEKLWLRQTVSTSGEHVSEQGACLR</sequence>
<dbReference type="EMBL" id="WNYA01000005">
    <property type="protein sequence ID" value="KAG8571938.1"/>
    <property type="molecule type" value="Genomic_DNA"/>
</dbReference>
<name>A0AAV7BHF7_ENGPU</name>